<organism evidence="5 6">
    <name type="scientific">Sporosarcina luteola</name>
    <dbReference type="NCBI Taxonomy" id="582850"/>
    <lineage>
        <taxon>Bacteria</taxon>
        <taxon>Bacillati</taxon>
        <taxon>Bacillota</taxon>
        <taxon>Bacilli</taxon>
        <taxon>Bacillales</taxon>
        <taxon>Caryophanaceae</taxon>
        <taxon>Sporosarcina</taxon>
    </lineage>
</organism>
<dbReference type="GO" id="GO:0005975">
    <property type="term" value="P:carbohydrate metabolic process"/>
    <property type="evidence" value="ECO:0007669"/>
    <property type="project" value="InterPro"/>
</dbReference>
<dbReference type="InterPro" id="IPR019800">
    <property type="entry name" value="Glyco_hydro_3_AS"/>
</dbReference>
<keyword evidence="2 5" id="KW-0378">Hydrolase</keyword>
<evidence type="ECO:0000256" key="1">
    <source>
        <dbReference type="ARBA" id="ARBA00005336"/>
    </source>
</evidence>
<name>A0A511Z9K0_9BACL</name>
<dbReference type="PANTHER" id="PTHR30480">
    <property type="entry name" value="BETA-HEXOSAMINIDASE-RELATED"/>
    <property type="match status" value="1"/>
</dbReference>
<dbReference type="GO" id="GO:0009254">
    <property type="term" value="P:peptidoglycan turnover"/>
    <property type="evidence" value="ECO:0007669"/>
    <property type="project" value="TreeGrafter"/>
</dbReference>
<keyword evidence="3" id="KW-0326">Glycosidase</keyword>
<dbReference type="PANTHER" id="PTHR30480:SF16">
    <property type="entry name" value="GLYCOSIDE HYDROLASE FAMILY 3 DOMAIN PROTEIN"/>
    <property type="match status" value="1"/>
</dbReference>
<dbReference type="PROSITE" id="PS00775">
    <property type="entry name" value="GLYCOSYL_HYDROL_F3"/>
    <property type="match status" value="1"/>
</dbReference>
<proteinExistence type="inferred from homology"/>
<dbReference type="Gene3D" id="3.20.20.300">
    <property type="entry name" value="Glycoside hydrolase, family 3, N-terminal domain"/>
    <property type="match status" value="1"/>
</dbReference>
<dbReference type="Proteomes" id="UP000321901">
    <property type="component" value="Unassembled WGS sequence"/>
</dbReference>
<evidence type="ECO:0000313" key="6">
    <source>
        <dbReference type="Proteomes" id="UP000321901"/>
    </source>
</evidence>
<keyword evidence="6" id="KW-1185">Reference proteome</keyword>
<evidence type="ECO:0000256" key="3">
    <source>
        <dbReference type="ARBA" id="ARBA00023295"/>
    </source>
</evidence>
<sequence>MEEMSVEEKVGQLLVVGMKGKTFNHEVDRLIRQYHVGGLILLGKNVSTPTGILDLLNESKKANADNEIPLFLSVDEEGGRVSRLPASMKKLPPAASIGKKNDEEFAYATGAYLAEVLQSLGYNMNFAPVLDVHSNPKNPVIGDRSFSSDPQEVASIGMSVMKGMRDNGIISVVKHFPGHGDTHIDSHKSLPIINKSLQELQQTELIPFQRAIDEQVEMIMVAHIMFPELEEVYPSSLSKKIITGLLRDEMHYDGVIITDDLTMGAIVNDYTVPQAALQSFMAGSDLLLIAGDYQNQVDTLDALIAAVKSGAITEKRLDESVRRILELKYRYKLDDPIQQEIDVENSNQKYKELYKTN</sequence>
<dbReference type="InterPro" id="IPR036962">
    <property type="entry name" value="Glyco_hydro_3_N_sf"/>
</dbReference>
<evidence type="ECO:0000256" key="2">
    <source>
        <dbReference type="ARBA" id="ARBA00022801"/>
    </source>
</evidence>
<dbReference type="InterPro" id="IPR001764">
    <property type="entry name" value="Glyco_hydro_3_N"/>
</dbReference>
<evidence type="ECO:0000313" key="5">
    <source>
        <dbReference type="EMBL" id="GEN84111.1"/>
    </source>
</evidence>
<dbReference type="AlphaFoldDB" id="A0A511Z9K0"/>
<dbReference type="GO" id="GO:0004553">
    <property type="term" value="F:hydrolase activity, hydrolyzing O-glycosyl compounds"/>
    <property type="evidence" value="ECO:0007669"/>
    <property type="project" value="InterPro"/>
</dbReference>
<accession>A0A511Z9K0</accession>
<dbReference type="InterPro" id="IPR017853">
    <property type="entry name" value="GH"/>
</dbReference>
<reference evidence="5 6" key="1">
    <citation type="submission" date="2019-07" db="EMBL/GenBank/DDBJ databases">
        <title>Whole genome shotgun sequence of Sporosarcina luteola NBRC 105378.</title>
        <authorList>
            <person name="Hosoyama A."/>
            <person name="Uohara A."/>
            <person name="Ohji S."/>
            <person name="Ichikawa N."/>
        </authorList>
    </citation>
    <scope>NUCLEOTIDE SEQUENCE [LARGE SCALE GENOMIC DNA]</scope>
    <source>
        <strain evidence="5 6">NBRC 105378</strain>
    </source>
</reference>
<comment type="caution">
    <text evidence="5">The sequence shown here is derived from an EMBL/GenBank/DDBJ whole genome shotgun (WGS) entry which is preliminary data.</text>
</comment>
<evidence type="ECO:0000259" key="4">
    <source>
        <dbReference type="Pfam" id="PF00933"/>
    </source>
</evidence>
<dbReference type="EMBL" id="BJYL01000032">
    <property type="protein sequence ID" value="GEN84111.1"/>
    <property type="molecule type" value="Genomic_DNA"/>
</dbReference>
<comment type="similarity">
    <text evidence="1">Belongs to the glycosyl hydrolase 3 family.</text>
</comment>
<dbReference type="NCBIfam" id="NF003740">
    <property type="entry name" value="PRK05337.1"/>
    <property type="match status" value="1"/>
</dbReference>
<dbReference type="InterPro" id="IPR050226">
    <property type="entry name" value="NagZ_Beta-hexosaminidase"/>
</dbReference>
<dbReference type="Pfam" id="PF00933">
    <property type="entry name" value="Glyco_hydro_3"/>
    <property type="match status" value="1"/>
</dbReference>
<feature type="domain" description="Glycoside hydrolase family 3 N-terminal" evidence="4">
    <location>
        <begin position="6"/>
        <end position="327"/>
    </location>
</feature>
<dbReference type="SUPFAM" id="SSF51445">
    <property type="entry name" value="(Trans)glycosidases"/>
    <property type="match status" value="1"/>
</dbReference>
<gene>
    <name evidence="5" type="ORF">SLU01_24230</name>
</gene>
<protein>
    <submittedName>
        <fullName evidence="5">Glycoside hydrolase family 3</fullName>
    </submittedName>
</protein>